<accession>A0A6A5EPI1</accession>
<gene>
    <name evidence="1" type="ORF">PFLUV_G00169770</name>
</gene>
<sequence length="290" mass="33419">MVNLNAERAERATTVLVDEILHSIFFLGKIDDPQHPPESIVTDAEMLDGLKNIYPRPFDHYSSQLPKRSPFSCVLDMIVLMIGQQNEREIKEKVREIREQLSKGKTTYLISSTICVSRIPNSHRYYGVSMSTAGRDPGRIMVAASCLSSWDKYVAGAVMTYYPNNVKKRYLDGTIKRCFDGTIRLPENVRCEAFNILQGTPLPPCRSCRNLFFKTDEKKEWAYGNCAEVESLSNLFKNVEEVKEQARPTLANNTEENRRRAEESVKKELRRLLKEKKFIWDGEFFTPQHP</sequence>
<dbReference type="AlphaFoldDB" id="A0A6A5EPI1"/>
<keyword evidence="2" id="KW-1185">Reference proteome</keyword>
<dbReference type="Proteomes" id="UP000465112">
    <property type="component" value="Chromosome 14"/>
</dbReference>
<evidence type="ECO:0000313" key="2">
    <source>
        <dbReference type="Proteomes" id="UP000465112"/>
    </source>
</evidence>
<evidence type="ECO:0000313" key="1">
    <source>
        <dbReference type="EMBL" id="KAF1380988.1"/>
    </source>
</evidence>
<proteinExistence type="predicted"/>
<organism evidence="1 2">
    <name type="scientific">Perca fluviatilis</name>
    <name type="common">European perch</name>
    <dbReference type="NCBI Taxonomy" id="8168"/>
    <lineage>
        <taxon>Eukaryota</taxon>
        <taxon>Metazoa</taxon>
        <taxon>Chordata</taxon>
        <taxon>Craniata</taxon>
        <taxon>Vertebrata</taxon>
        <taxon>Euteleostomi</taxon>
        <taxon>Actinopterygii</taxon>
        <taxon>Neopterygii</taxon>
        <taxon>Teleostei</taxon>
        <taxon>Neoteleostei</taxon>
        <taxon>Acanthomorphata</taxon>
        <taxon>Eupercaria</taxon>
        <taxon>Perciformes</taxon>
        <taxon>Percoidei</taxon>
        <taxon>Percidae</taxon>
        <taxon>Percinae</taxon>
        <taxon>Perca</taxon>
    </lineage>
</organism>
<dbReference type="EMBL" id="VHII01000014">
    <property type="protein sequence ID" value="KAF1380988.1"/>
    <property type="molecule type" value="Genomic_DNA"/>
</dbReference>
<protein>
    <submittedName>
        <fullName evidence="1">Uncharacterized protein</fullName>
    </submittedName>
</protein>
<name>A0A6A5EPI1_PERFL</name>
<comment type="caution">
    <text evidence="1">The sequence shown here is derived from an EMBL/GenBank/DDBJ whole genome shotgun (WGS) entry which is preliminary data.</text>
</comment>
<reference evidence="1 2" key="1">
    <citation type="submission" date="2019-06" db="EMBL/GenBank/DDBJ databases">
        <title>A chromosome-scale genome assembly of the European perch, Perca fluviatilis.</title>
        <authorList>
            <person name="Roques C."/>
            <person name="Zahm M."/>
            <person name="Cabau C."/>
            <person name="Klopp C."/>
            <person name="Bouchez O."/>
            <person name="Donnadieu C."/>
            <person name="Kuhl H."/>
            <person name="Gislard M."/>
            <person name="Guendouz S."/>
            <person name="Journot L."/>
            <person name="Haffray P."/>
            <person name="Bestin A."/>
            <person name="Morvezen R."/>
            <person name="Feron R."/>
            <person name="Wen M."/>
            <person name="Jouanno E."/>
            <person name="Herpin A."/>
            <person name="Schartl M."/>
            <person name="Postlethwait J."/>
            <person name="Schaerlinger B."/>
            <person name="Chardard D."/>
            <person name="Lecocq T."/>
            <person name="Poncet C."/>
            <person name="Jaffrelo L."/>
            <person name="Lampietro C."/>
            <person name="Guiguen Y."/>
        </authorList>
    </citation>
    <scope>NUCLEOTIDE SEQUENCE [LARGE SCALE GENOMIC DNA]</scope>
    <source>
        <tissue evidence="1">Blood</tissue>
    </source>
</reference>